<protein>
    <submittedName>
        <fullName evidence="2">Uncharacterized protein</fullName>
    </submittedName>
</protein>
<dbReference type="RefSeq" id="WP_184243361.1">
    <property type="nucleotide sequence ID" value="NZ_BAAACU010000020.1"/>
</dbReference>
<dbReference type="AlphaFoldDB" id="A0A841RFQ4"/>
<name>A0A841RFQ4_9BACI</name>
<keyword evidence="1" id="KW-0812">Transmembrane</keyword>
<feature type="transmembrane region" description="Helical" evidence="1">
    <location>
        <begin position="6"/>
        <end position="26"/>
    </location>
</feature>
<comment type="caution">
    <text evidence="2">The sequence shown here is derived from an EMBL/GenBank/DDBJ whole genome shotgun (WGS) entry which is preliminary data.</text>
</comment>
<sequence length="148" mass="16848">MLKKGIVFISISLCIFLVGFIVKEALYQPQLKTNIKIEESEGDFIVHITVEKTQDGFQILRSLEYRGDEGIQISHRTPLIEVMINKNNPEFTGSPVNRQLIPGSHYHPQGPLKFDDIDEGIHDIYVHAQFETADEKIDIQTTGQIEIN</sequence>
<keyword evidence="3" id="KW-1185">Reference proteome</keyword>
<organism evidence="2 3">
    <name type="scientific">Gracilibacillus halotolerans</name>
    <dbReference type="NCBI Taxonomy" id="74386"/>
    <lineage>
        <taxon>Bacteria</taxon>
        <taxon>Bacillati</taxon>
        <taxon>Bacillota</taxon>
        <taxon>Bacilli</taxon>
        <taxon>Bacillales</taxon>
        <taxon>Bacillaceae</taxon>
        <taxon>Gracilibacillus</taxon>
    </lineage>
</organism>
<gene>
    <name evidence="2" type="ORF">GGQ92_000056</name>
</gene>
<keyword evidence="1" id="KW-0472">Membrane</keyword>
<keyword evidence="1" id="KW-1133">Transmembrane helix</keyword>
<evidence type="ECO:0000313" key="2">
    <source>
        <dbReference type="EMBL" id="MBB6511289.1"/>
    </source>
</evidence>
<dbReference type="EMBL" id="JACHON010000001">
    <property type="protein sequence ID" value="MBB6511289.1"/>
    <property type="molecule type" value="Genomic_DNA"/>
</dbReference>
<accession>A0A841RFQ4</accession>
<evidence type="ECO:0000313" key="3">
    <source>
        <dbReference type="Proteomes" id="UP000572212"/>
    </source>
</evidence>
<dbReference type="Proteomes" id="UP000572212">
    <property type="component" value="Unassembled WGS sequence"/>
</dbReference>
<evidence type="ECO:0000256" key="1">
    <source>
        <dbReference type="SAM" id="Phobius"/>
    </source>
</evidence>
<reference evidence="2 3" key="1">
    <citation type="submission" date="2020-08" db="EMBL/GenBank/DDBJ databases">
        <title>Genomic Encyclopedia of Type Strains, Phase IV (KMG-IV): sequencing the most valuable type-strain genomes for metagenomic binning, comparative biology and taxonomic classification.</title>
        <authorList>
            <person name="Goeker M."/>
        </authorList>
    </citation>
    <scope>NUCLEOTIDE SEQUENCE [LARGE SCALE GENOMIC DNA]</scope>
    <source>
        <strain evidence="2 3">DSM 11805</strain>
    </source>
</reference>
<proteinExistence type="predicted"/>